<protein>
    <submittedName>
        <fullName evidence="2">Cell division control protein 2 homolog A</fullName>
    </submittedName>
</protein>
<feature type="chain" id="PRO_5015169672" evidence="1">
    <location>
        <begin position="22"/>
        <end position="90"/>
    </location>
</feature>
<reference evidence="2" key="1">
    <citation type="submission" date="2018-02" db="EMBL/GenBank/DDBJ databases">
        <title>Rhizophora mucronata_Transcriptome.</title>
        <authorList>
            <person name="Meera S.P."/>
            <person name="Sreeshan A."/>
            <person name="Augustine A."/>
        </authorList>
    </citation>
    <scope>NUCLEOTIDE SEQUENCE</scope>
    <source>
        <tissue evidence="2">Leaf</tissue>
    </source>
</reference>
<feature type="signal peptide" evidence="1">
    <location>
        <begin position="1"/>
        <end position="21"/>
    </location>
</feature>
<name>A0A2P2IMM0_RHIMU</name>
<accession>A0A2P2IMM0</accession>
<dbReference type="AlphaFoldDB" id="A0A2P2IMM0"/>
<organism evidence="2">
    <name type="scientific">Rhizophora mucronata</name>
    <name type="common">Asiatic mangrove</name>
    <dbReference type="NCBI Taxonomy" id="61149"/>
    <lineage>
        <taxon>Eukaryota</taxon>
        <taxon>Viridiplantae</taxon>
        <taxon>Streptophyta</taxon>
        <taxon>Embryophyta</taxon>
        <taxon>Tracheophyta</taxon>
        <taxon>Spermatophyta</taxon>
        <taxon>Magnoliopsida</taxon>
        <taxon>eudicotyledons</taxon>
        <taxon>Gunneridae</taxon>
        <taxon>Pentapetalae</taxon>
        <taxon>rosids</taxon>
        <taxon>fabids</taxon>
        <taxon>Malpighiales</taxon>
        <taxon>Rhizophoraceae</taxon>
        <taxon>Rhizophora</taxon>
    </lineage>
</organism>
<dbReference type="GO" id="GO:0051301">
    <property type="term" value="P:cell division"/>
    <property type="evidence" value="ECO:0007669"/>
    <property type="project" value="UniProtKB-KW"/>
</dbReference>
<keyword evidence="2" id="KW-0131">Cell cycle</keyword>
<keyword evidence="1" id="KW-0732">Signal</keyword>
<keyword evidence="2" id="KW-0132">Cell division</keyword>
<dbReference type="EMBL" id="GGEC01001991">
    <property type="protein sequence ID" value="MBW82474.1"/>
    <property type="molecule type" value="Transcribed_RNA"/>
</dbReference>
<sequence>MNTSRISVLCLDFICLIPGEADPISSCCNCADCVRNKRAALLAICSSFTLLVLTEQLCAFVHFLSYSLNGMEAGKNIHLNFRLDLLLSYH</sequence>
<proteinExistence type="predicted"/>
<evidence type="ECO:0000313" key="2">
    <source>
        <dbReference type="EMBL" id="MBW82474.1"/>
    </source>
</evidence>
<evidence type="ECO:0000256" key="1">
    <source>
        <dbReference type="SAM" id="SignalP"/>
    </source>
</evidence>